<evidence type="ECO:0000313" key="2">
    <source>
        <dbReference type="EMBL" id="PXF47444.1"/>
    </source>
</evidence>
<dbReference type="Proteomes" id="UP000247409">
    <property type="component" value="Unassembled WGS sequence"/>
</dbReference>
<evidence type="ECO:0000256" key="1">
    <source>
        <dbReference type="SAM" id="MobiDB-lite"/>
    </source>
</evidence>
<feature type="compositionally biased region" description="Basic and acidic residues" evidence="1">
    <location>
        <begin position="359"/>
        <end position="374"/>
    </location>
</feature>
<dbReference type="EMBL" id="NBIV01000024">
    <property type="protein sequence ID" value="PXF47444.1"/>
    <property type="molecule type" value="Genomic_DNA"/>
</dbReference>
<evidence type="ECO:0000313" key="3">
    <source>
        <dbReference type="Proteomes" id="UP000247409"/>
    </source>
</evidence>
<proteinExistence type="predicted"/>
<keyword evidence="3" id="KW-1185">Reference proteome</keyword>
<name>A0A2V3IZ72_9FLOR</name>
<feature type="compositionally biased region" description="Basic residues" evidence="1">
    <location>
        <begin position="182"/>
        <end position="197"/>
    </location>
</feature>
<feature type="region of interest" description="Disordered" evidence="1">
    <location>
        <begin position="1"/>
        <end position="22"/>
    </location>
</feature>
<feature type="region of interest" description="Disordered" evidence="1">
    <location>
        <begin position="293"/>
        <end position="374"/>
    </location>
</feature>
<accession>A0A2V3IZ72</accession>
<feature type="compositionally biased region" description="Basic residues" evidence="1">
    <location>
        <begin position="316"/>
        <end position="334"/>
    </location>
</feature>
<reference evidence="2 3" key="1">
    <citation type="journal article" date="2018" name="Mol. Biol. Evol.">
        <title>Analysis of the draft genome of the red seaweed Gracilariopsis chorda provides insights into genome size evolution in Rhodophyta.</title>
        <authorList>
            <person name="Lee J."/>
            <person name="Yang E.C."/>
            <person name="Graf L."/>
            <person name="Yang J.H."/>
            <person name="Qiu H."/>
            <person name="Zel Zion U."/>
            <person name="Chan C.X."/>
            <person name="Stephens T.G."/>
            <person name="Weber A.P.M."/>
            <person name="Boo G.H."/>
            <person name="Boo S.M."/>
            <person name="Kim K.M."/>
            <person name="Shin Y."/>
            <person name="Jung M."/>
            <person name="Lee S.J."/>
            <person name="Yim H.S."/>
            <person name="Lee J.H."/>
            <person name="Bhattacharya D."/>
            <person name="Yoon H.S."/>
        </authorList>
    </citation>
    <scope>NUCLEOTIDE SEQUENCE [LARGE SCALE GENOMIC DNA]</scope>
    <source>
        <strain evidence="2 3">SKKU-2015</strain>
        <tissue evidence="2">Whole body</tissue>
    </source>
</reference>
<dbReference type="AlphaFoldDB" id="A0A2V3IZ72"/>
<protein>
    <submittedName>
        <fullName evidence="2">Uncharacterized protein</fullName>
    </submittedName>
</protein>
<feature type="compositionally biased region" description="Low complexity" evidence="1">
    <location>
        <begin position="204"/>
        <end position="229"/>
    </location>
</feature>
<sequence>MHPVADMAAINELQPEQLPDVEDDPYQVYTLRRPHERASSVVPQLPKQPEMAETRLRYRRIPAAARSGSFGSLGNHFPARFQFPTRRSLLDSLTSDDESVSFSVNQKPRPKIVRKRHRRRARATKGRFPSPNSVIQDFVISDDDDSNDDDDFDDDENDPKDHDGRVSLSRRPTPLLQLPRSPKPKPPKPLLPKRKSSGKPPIPTKTAAKPPIMPSLSRRPSTSTASRSADAVDETTRPCHTTPTRPSKSADAAVINRQLGYHHHPIHERPRNLVATILDPARTNDAHVPVEAPQAMSEEQRQRFVLVPEEPVLVSKKSRDKGNAKRKKNNRKKSDKAGRRDKSEGKDKHMNNRQAHCNAEQRDEREELGPTRDKELSVSFAHPRYTAEQAVKPLNAMQRLLHMLAFVRLGGVRRTYHK</sequence>
<feature type="compositionally biased region" description="Basic residues" evidence="1">
    <location>
        <begin position="108"/>
        <end position="125"/>
    </location>
</feature>
<organism evidence="2 3">
    <name type="scientific">Gracilariopsis chorda</name>
    <dbReference type="NCBI Taxonomy" id="448386"/>
    <lineage>
        <taxon>Eukaryota</taxon>
        <taxon>Rhodophyta</taxon>
        <taxon>Florideophyceae</taxon>
        <taxon>Rhodymeniophycidae</taxon>
        <taxon>Gracilariales</taxon>
        <taxon>Gracilariaceae</taxon>
        <taxon>Gracilariopsis</taxon>
    </lineage>
</organism>
<feature type="region of interest" description="Disordered" evidence="1">
    <location>
        <begin position="94"/>
        <end position="251"/>
    </location>
</feature>
<comment type="caution">
    <text evidence="2">The sequence shown here is derived from an EMBL/GenBank/DDBJ whole genome shotgun (WGS) entry which is preliminary data.</text>
</comment>
<feature type="compositionally biased region" description="Basic and acidic residues" evidence="1">
    <location>
        <begin position="335"/>
        <end position="350"/>
    </location>
</feature>
<dbReference type="OrthoDB" id="10640660at2759"/>
<gene>
    <name evidence="2" type="ORF">BWQ96_02775</name>
</gene>
<feature type="compositionally biased region" description="Acidic residues" evidence="1">
    <location>
        <begin position="140"/>
        <end position="158"/>
    </location>
</feature>